<dbReference type="GO" id="GO:0032545">
    <property type="term" value="C:CURI complex"/>
    <property type="evidence" value="ECO:0007669"/>
    <property type="project" value="TreeGrafter"/>
</dbReference>
<dbReference type="Proteomes" id="UP000038040">
    <property type="component" value="Unplaced"/>
</dbReference>
<name>A0A0N4UF81_DRAME</name>
<organism evidence="4 6">
    <name type="scientific">Dracunculus medinensis</name>
    <name type="common">Guinea worm</name>
    <dbReference type="NCBI Taxonomy" id="318479"/>
    <lineage>
        <taxon>Eukaryota</taxon>
        <taxon>Metazoa</taxon>
        <taxon>Ecdysozoa</taxon>
        <taxon>Nematoda</taxon>
        <taxon>Chromadorea</taxon>
        <taxon>Rhabditida</taxon>
        <taxon>Spirurina</taxon>
        <taxon>Dracunculoidea</taxon>
        <taxon>Dracunculidae</taxon>
        <taxon>Dracunculus</taxon>
    </lineage>
</organism>
<evidence type="ECO:0000313" key="5">
    <source>
        <dbReference type="Proteomes" id="UP000274756"/>
    </source>
</evidence>
<reference evidence="3 5" key="2">
    <citation type="submission" date="2018-11" db="EMBL/GenBank/DDBJ databases">
        <authorList>
            <consortium name="Pathogen Informatics"/>
        </authorList>
    </citation>
    <scope>NUCLEOTIDE SEQUENCE [LARGE SCALE GENOMIC DNA]</scope>
</reference>
<keyword evidence="5" id="KW-1185">Reference proteome</keyword>
<evidence type="ECO:0000256" key="1">
    <source>
        <dbReference type="ARBA" id="ARBA00006110"/>
    </source>
</evidence>
<evidence type="ECO:0000313" key="3">
    <source>
        <dbReference type="EMBL" id="VDN51046.1"/>
    </source>
</evidence>
<gene>
    <name evidence="3" type="ORF">DME_LOCUS1019</name>
</gene>
<dbReference type="GO" id="GO:0006364">
    <property type="term" value="P:rRNA processing"/>
    <property type="evidence" value="ECO:0007669"/>
    <property type="project" value="TreeGrafter"/>
</dbReference>
<reference evidence="6" key="1">
    <citation type="submission" date="2017-02" db="UniProtKB">
        <authorList>
            <consortium name="WormBaseParasite"/>
        </authorList>
    </citation>
    <scope>IDENTIFICATION</scope>
</reference>
<dbReference type="Pfam" id="PF12923">
    <property type="entry name" value="RRP7"/>
    <property type="match status" value="1"/>
</dbReference>
<dbReference type="OrthoDB" id="5390at2759"/>
<dbReference type="Proteomes" id="UP000274756">
    <property type="component" value="Unassembled WGS sequence"/>
</dbReference>
<dbReference type="WBParaSite" id="DME_0000608001-mRNA-1">
    <property type="protein sequence ID" value="DME_0000608001-mRNA-1"/>
    <property type="gene ID" value="DME_0000608001"/>
</dbReference>
<comment type="similarity">
    <text evidence="1">Belongs to the RRP7 family.</text>
</comment>
<evidence type="ECO:0000259" key="2">
    <source>
        <dbReference type="Pfam" id="PF12923"/>
    </source>
</evidence>
<dbReference type="PANTHER" id="PTHR13191">
    <property type="entry name" value="RIBOSOMAL RNA PROCESSING PROTEIN 7-RELATED"/>
    <property type="match status" value="1"/>
</dbReference>
<evidence type="ECO:0000313" key="4">
    <source>
        <dbReference type="Proteomes" id="UP000038040"/>
    </source>
</evidence>
<dbReference type="AlphaFoldDB" id="A0A0N4UF81"/>
<feature type="domain" description="Ribosomal RNA-processing protein 7 C-terminal" evidence="2">
    <location>
        <begin position="136"/>
        <end position="233"/>
    </location>
</feature>
<sequence length="234" mass="27289">MSWQLVCVEEFVLLILESYGKKVLVYRINREKYTAERNLFLKSDATDPFSILVVNLPSHFTKESLQTVFEKILCCRVKNIAIRSIAPNKSVTEGYHAMSVTLQTEYDVMDVLRRCQSISPFYLSDYGIRPSNCGLSKWCEDYRNEYIPTEELQRREKKWAKKMKNVPDADGWITVMRSHHKTVPNAIIAKNKEDISRLSKKKKSIVGTEELRKKFEMDKKKLALAKAARKFRPD</sequence>
<dbReference type="Gene3D" id="6.10.250.1770">
    <property type="match status" value="1"/>
</dbReference>
<protein>
    <submittedName>
        <fullName evidence="6">RRP7 domain-containing protein</fullName>
    </submittedName>
</protein>
<proteinExistence type="inferred from homology"/>
<evidence type="ECO:0000313" key="6">
    <source>
        <dbReference type="WBParaSite" id="DME_0000608001-mRNA-1"/>
    </source>
</evidence>
<dbReference type="STRING" id="318479.A0A0N4UF81"/>
<dbReference type="EMBL" id="UYYG01000012">
    <property type="protein sequence ID" value="VDN51046.1"/>
    <property type="molecule type" value="Genomic_DNA"/>
</dbReference>
<dbReference type="InterPro" id="IPR040446">
    <property type="entry name" value="RRP7"/>
</dbReference>
<dbReference type="PANTHER" id="PTHR13191:SF0">
    <property type="entry name" value="RIBOSOMAL RNA-PROCESSING PROTEIN 7 HOMOLOG A-RELATED"/>
    <property type="match status" value="1"/>
</dbReference>
<dbReference type="GO" id="GO:0000028">
    <property type="term" value="P:ribosomal small subunit assembly"/>
    <property type="evidence" value="ECO:0007669"/>
    <property type="project" value="TreeGrafter"/>
</dbReference>
<accession>A0A0N4UF81</accession>
<dbReference type="GO" id="GO:0034456">
    <property type="term" value="C:UTP-C complex"/>
    <property type="evidence" value="ECO:0007669"/>
    <property type="project" value="TreeGrafter"/>
</dbReference>
<dbReference type="InterPro" id="IPR024326">
    <property type="entry name" value="RRP7_C"/>
</dbReference>